<dbReference type="EMBL" id="CAFAAH010000246">
    <property type="protein sequence ID" value="CAB4807825.1"/>
    <property type="molecule type" value="Genomic_DNA"/>
</dbReference>
<dbReference type="PROSITE" id="PS51186">
    <property type="entry name" value="GNAT"/>
    <property type="match status" value="1"/>
</dbReference>
<dbReference type="Gene3D" id="3.40.630.30">
    <property type="match status" value="1"/>
</dbReference>
<reference evidence="2" key="1">
    <citation type="submission" date="2020-05" db="EMBL/GenBank/DDBJ databases">
        <authorList>
            <person name="Chiriac C."/>
            <person name="Salcher M."/>
            <person name="Ghai R."/>
            <person name="Kavagutti S V."/>
        </authorList>
    </citation>
    <scope>NUCLEOTIDE SEQUENCE</scope>
</reference>
<sequence length="497" mass="53379">MLDVTALADEIGITALAASARSVTRGLGGDGDAAGLLVRLVGDDARNRLAGGEEEPKLIMQVESLGTEVSIVMRDRGAPVVGPPETLLALLALGVASRVDARHEFNGNVIEVRMALPQYHSIVEGANIEVLAGDVELSTEEVEMRPLAKGDAEALTQGIYRCYGWTYPNPDFYYPDRIEASLAAGKRIGYVAVSPSGEMVAHWGAVWIGPSIVETGGTFTDPRFRRRGLAGKLGDSLLEKLREIGVQGRLREPVLTHPATQHIAIQDGATFVGVRLHDHAPFQQVGITDGLLTSRASLTVAYSSLQPLEPMTVWVPAAYEPFLARILNGTDWSRSIGQGVSKQDWPEQSRLASGYDTDEQVGEITVEVIGADLCDVLDATMTQYRHSGAEVIRVNIPANDPALPVVGAGLPELGLGFSVYVPGLLETGDALILEWLHDSEIDTSVFNYADERVETLTKMVVAQAGDVGMLGARQRRRASRRAQLFSGLAGLEAEALR</sequence>
<dbReference type="Pfam" id="PF00583">
    <property type="entry name" value="Acetyltransf_1"/>
    <property type="match status" value="1"/>
</dbReference>
<gene>
    <name evidence="2" type="ORF">UFOPK2996_01435</name>
</gene>
<accession>A0A6J6YH67</accession>
<dbReference type="InterPro" id="IPR016181">
    <property type="entry name" value="Acyl_CoA_acyltransferase"/>
</dbReference>
<protein>
    <submittedName>
        <fullName evidence="2">Unannotated protein</fullName>
    </submittedName>
</protein>
<dbReference type="GO" id="GO:0016747">
    <property type="term" value="F:acyltransferase activity, transferring groups other than amino-acyl groups"/>
    <property type="evidence" value="ECO:0007669"/>
    <property type="project" value="InterPro"/>
</dbReference>
<dbReference type="InterPro" id="IPR000182">
    <property type="entry name" value="GNAT_dom"/>
</dbReference>
<organism evidence="2">
    <name type="scientific">freshwater metagenome</name>
    <dbReference type="NCBI Taxonomy" id="449393"/>
    <lineage>
        <taxon>unclassified sequences</taxon>
        <taxon>metagenomes</taxon>
        <taxon>ecological metagenomes</taxon>
    </lineage>
</organism>
<name>A0A6J6YH67_9ZZZZ</name>
<feature type="domain" description="N-acetyltransferase" evidence="1">
    <location>
        <begin position="142"/>
        <end position="294"/>
    </location>
</feature>
<evidence type="ECO:0000259" key="1">
    <source>
        <dbReference type="PROSITE" id="PS51186"/>
    </source>
</evidence>
<dbReference type="AlphaFoldDB" id="A0A6J6YH67"/>
<dbReference type="SUPFAM" id="SSF55729">
    <property type="entry name" value="Acyl-CoA N-acyltransferases (Nat)"/>
    <property type="match status" value="1"/>
</dbReference>
<proteinExistence type="predicted"/>
<evidence type="ECO:0000313" key="2">
    <source>
        <dbReference type="EMBL" id="CAB4807825.1"/>
    </source>
</evidence>